<dbReference type="KEGG" id="cdu:CD36_10170"/>
<accession>B9W991</accession>
<dbReference type="CGD" id="CAL0000160441">
    <property type="gene designation" value="Cd36_10170"/>
</dbReference>
<dbReference type="GO" id="GO:0005829">
    <property type="term" value="C:cytosol"/>
    <property type="evidence" value="ECO:0007669"/>
    <property type="project" value="GOC"/>
</dbReference>
<feature type="compositionally biased region" description="Acidic residues" evidence="1">
    <location>
        <begin position="128"/>
        <end position="149"/>
    </location>
</feature>
<evidence type="ECO:0000256" key="1">
    <source>
        <dbReference type="SAM" id="MobiDB-lite"/>
    </source>
</evidence>
<evidence type="ECO:0000313" key="5">
    <source>
        <dbReference type="EMBL" id="CAX45359.1"/>
    </source>
</evidence>
<protein>
    <recommendedName>
        <fullName evidence="3">FAD dependent oxidoreductase domain-containing protein</fullName>
    </recommendedName>
</protein>
<evidence type="ECO:0000256" key="2">
    <source>
        <dbReference type="SAM" id="Phobius"/>
    </source>
</evidence>
<feature type="region of interest" description="Disordered" evidence="1">
    <location>
        <begin position="116"/>
        <end position="192"/>
    </location>
</feature>
<feature type="region of interest" description="Disordered" evidence="1">
    <location>
        <begin position="478"/>
        <end position="499"/>
    </location>
</feature>
<dbReference type="PANTHER" id="PTHR13847:SF150">
    <property type="entry name" value="OXIDOREDUCTASE TDA3-RELATED"/>
    <property type="match status" value="1"/>
</dbReference>
<dbReference type="eggNOG" id="KOG2852">
    <property type="taxonomic scope" value="Eukaryota"/>
</dbReference>
<dbReference type="HOGENOM" id="CLU_007884_14_0_1"/>
<evidence type="ECO:0000259" key="3">
    <source>
        <dbReference type="Pfam" id="PF01266"/>
    </source>
</evidence>
<keyword evidence="2" id="KW-0812">Transmembrane</keyword>
<keyword evidence="6" id="KW-1185">Reference proteome</keyword>
<dbReference type="FunFam" id="3.50.50.60:FF:000237">
    <property type="entry name" value="FAD dependent oxidoreductase"/>
    <property type="match status" value="1"/>
</dbReference>
<feature type="domain" description="FAD dependent oxidoreductase" evidence="3">
    <location>
        <begin position="21"/>
        <end position="110"/>
    </location>
</feature>
<dbReference type="OrthoDB" id="498204at2759"/>
<keyword evidence="2" id="KW-1133">Transmembrane helix</keyword>
<dbReference type="Proteomes" id="UP000002605">
    <property type="component" value="Chromosome 1"/>
</dbReference>
<reference evidence="5 6" key="1">
    <citation type="journal article" date="2009" name="Genome Res.">
        <title>Comparative genomics of the fungal pathogens Candida dubliniensis and Candida albicans.</title>
        <authorList>
            <person name="Jackson A.P."/>
            <person name="Gamble J.A."/>
            <person name="Yeomans T."/>
            <person name="Moran G.P."/>
            <person name="Saunders D."/>
            <person name="Harris D."/>
            <person name="Aslett M."/>
            <person name="Barrell J.F."/>
            <person name="Butler G."/>
            <person name="Citiulo F."/>
            <person name="Coleman D.C."/>
            <person name="de Groot P.W.J."/>
            <person name="Goodwin T.J."/>
            <person name="Quail M.A."/>
            <person name="McQuillan J."/>
            <person name="Munro C.A."/>
            <person name="Pain A."/>
            <person name="Poulter R.T."/>
            <person name="Rajandream M.A."/>
            <person name="Renauld H."/>
            <person name="Spiering M.J."/>
            <person name="Tivey A."/>
            <person name="Gow N.A.R."/>
            <person name="Barrell B."/>
            <person name="Sullivan D.J."/>
            <person name="Berriman M."/>
        </authorList>
    </citation>
    <scope>NUCLEOTIDE SEQUENCE [LARGE SCALE GENOMIC DNA]</scope>
    <source>
        <strain evidence="6">CD36 / ATCC MYA-646 / CBS 7987 / NCPF 3949 / NRRL Y-17841</strain>
    </source>
</reference>
<dbReference type="EMBL" id="FM992688">
    <property type="protein sequence ID" value="CAX45359.1"/>
    <property type="molecule type" value="Genomic_DNA"/>
</dbReference>
<dbReference type="Gene3D" id="3.30.9.10">
    <property type="entry name" value="D-Amino Acid Oxidase, subunit A, domain 2"/>
    <property type="match status" value="1"/>
</dbReference>
<organism evidence="5 6">
    <name type="scientific">Candida dubliniensis (strain CD36 / ATCC MYA-646 / CBS 7987 / NCPF 3949 / NRRL Y-17841)</name>
    <name type="common">Yeast</name>
    <dbReference type="NCBI Taxonomy" id="573826"/>
    <lineage>
        <taxon>Eukaryota</taxon>
        <taxon>Fungi</taxon>
        <taxon>Dikarya</taxon>
        <taxon>Ascomycota</taxon>
        <taxon>Saccharomycotina</taxon>
        <taxon>Pichiomycetes</taxon>
        <taxon>Debaryomycetaceae</taxon>
        <taxon>Candida/Lodderomyces clade</taxon>
        <taxon>Candida</taxon>
    </lineage>
</organism>
<sequence length="499" mass="55054">MPEYLKFHSKPSGRHEGKQHIIIVGAGIVGVCTAYYLVKHPKFDPEKYHITLIESKRVAGGASGKAGGLLALWAFPEQIVSLSFDLHQQLSNEYNGEKEWGYRRLTTVSLEGDISHLNNKKNNKHGGEEDEDEDEDEDENSEGQDEFDDVSFKQVTAHDSDSSSSISDRPPKKTSRNTRSSSTAQLGSLKSSLPPTLNWITSSLIESCSKLGGTDTTAQVHPYKFTNFILKKAVEESKGALEMILGKVNQITYSEESGSATGVEYQPTSVKEDKNQDEIINVEADQIVLTVGPWTSKILPDCPISGLRAHSITIAPFKDQPVSPYAIFTEFKTGPYSYISPEIYARQDEVYVCGEGDSTVAVPETTDDVEVVKSKCDELFRQVGKVSPNLRRGQILKRQACYLPVLDVPSSSGPLIGETNVTNLYLASGHSCWGINNAPGTGKIMSELLLEGEVKCAEISSLDPSLYFDASVLFEDEVEEDDYEDDYEDEDEAAEEDEY</sequence>
<feature type="domain" description="FAD dependent oxidoreductase" evidence="3">
    <location>
        <begin position="215"/>
        <end position="448"/>
    </location>
</feature>
<dbReference type="RefSeq" id="XP_002417660.1">
    <property type="nucleotide sequence ID" value="XM_002417615.1"/>
</dbReference>
<dbReference type="InterPro" id="IPR036188">
    <property type="entry name" value="FAD/NAD-bd_sf"/>
</dbReference>
<dbReference type="SUPFAM" id="SSF51905">
    <property type="entry name" value="FAD/NAD(P)-binding domain"/>
    <property type="match status" value="1"/>
</dbReference>
<dbReference type="PANTHER" id="PTHR13847">
    <property type="entry name" value="SARCOSINE DEHYDROGENASE-RELATED"/>
    <property type="match status" value="1"/>
</dbReference>
<name>B9W991_CANDC</name>
<dbReference type="AlphaFoldDB" id="B9W991"/>
<dbReference type="Pfam" id="PF01266">
    <property type="entry name" value="DAO"/>
    <property type="match status" value="2"/>
</dbReference>
<dbReference type="GO" id="GO:0005770">
    <property type="term" value="C:late endosome"/>
    <property type="evidence" value="ECO:0007669"/>
    <property type="project" value="TreeGrafter"/>
</dbReference>
<dbReference type="GO" id="GO:0042147">
    <property type="term" value="P:retrograde transport, endosome to Golgi"/>
    <property type="evidence" value="ECO:0007669"/>
    <property type="project" value="TreeGrafter"/>
</dbReference>
<dbReference type="GeneID" id="8045208"/>
<proteinExistence type="predicted"/>
<dbReference type="InterPro" id="IPR006076">
    <property type="entry name" value="FAD-dep_OxRdtase"/>
</dbReference>
<evidence type="ECO:0000313" key="4">
    <source>
        <dbReference type="CGD" id="CAL0000160441"/>
    </source>
</evidence>
<evidence type="ECO:0000313" key="6">
    <source>
        <dbReference type="Proteomes" id="UP000002605"/>
    </source>
</evidence>
<feature type="transmembrane region" description="Helical" evidence="2">
    <location>
        <begin position="21"/>
        <end position="38"/>
    </location>
</feature>
<keyword evidence="2" id="KW-0472">Membrane</keyword>
<dbReference type="VEuPathDB" id="FungiDB:CD36_10170"/>
<gene>
    <name evidence="4" type="ordered locus">Cd36_10170</name>
    <name evidence="5" type="ORF">CD36_10170</name>
</gene>
<dbReference type="Gene3D" id="3.50.50.60">
    <property type="entry name" value="FAD/NAD(P)-binding domain"/>
    <property type="match status" value="2"/>
</dbReference>